<organism evidence="1">
    <name type="scientific">marine sediment metagenome</name>
    <dbReference type="NCBI Taxonomy" id="412755"/>
    <lineage>
        <taxon>unclassified sequences</taxon>
        <taxon>metagenomes</taxon>
        <taxon>ecological metagenomes</taxon>
    </lineage>
</organism>
<proteinExistence type="predicted"/>
<name>X1K328_9ZZZZ</name>
<reference evidence="1" key="1">
    <citation type="journal article" date="2014" name="Front. Microbiol.">
        <title>High frequency of phylogenetically diverse reductive dehalogenase-homologous genes in deep subseafloor sedimentary metagenomes.</title>
        <authorList>
            <person name="Kawai M."/>
            <person name="Futagami T."/>
            <person name="Toyoda A."/>
            <person name="Takaki Y."/>
            <person name="Nishi S."/>
            <person name="Hori S."/>
            <person name="Arai W."/>
            <person name="Tsubouchi T."/>
            <person name="Morono Y."/>
            <person name="Uchiyama I."/>
            <person name="Ito T."/>
            <person name="Fujiyama A."/>
            <person name="Inagaki F."/>
            <person name="Takami H."/>
        </authorList>
    </citation>
    <scope>NUCLEOTIDE SEQUENCE</scope>
    <source>
        <strain evidence="1">Expedition CK06-06</strain>
    </source>
</reference>
<evidence type="ECO:0000313" key="1">
    <source>
        <dbReference type="EMBL" id="GAH84699.1"/>
    </source>
</evidence>
<protein>
    <submittedName>
        <fullName evidence="1">Uncharacterized protein</fullName>
    </submittedName>
</protein>
<sequence length="103" mass="11696">MYKPRDAKEYAWRRITASAMLCKGACDFVYADLHPSGADAEIEIFDGESVQGDLITGIFTSIRVNREFKPTAPIYCKRGLYINIIARTCCVFVQWRPRLAKEG</sequence>
<accession>X1K328</accession>
<dbReference type="EMBL" id="BARU01042417">
    <property type="protein sequence ID" value="GAH84699.1"/>
    <property type="molecule type" value="Genomic_DNA"/>
</dbReference>
<comment type="caution">
    <text evidence="1">The sequence shown here is derived from an EMBL/GenBank/DDBJ whole genome shotgun (WGS) entry which is preliminary data.</text>
</comment>
<dbReference type="AlphaFoldDB" id="X1K328"/>
<gene>
    <name evidence="1" type="ORF">S03H2_65178</name>
</gene>